<gene>
    <name evidence="1" type="ORF">ELE36_00010</name>
</gene>
<sequence length="191" mass="19956">MQNLYDVDQTFGSGGQTTVGFDLGGDNGDFCNAITIFPSSGYMVLGGHATAMAGSGTYQAAALVELDNNGNLFQYTASGIGYPAKFTFSYSLNPNAGQINDITKLIVDNYDTKYPQLLAVGTGNQYAVPGGVYLGIARLNPVGSKCYCNFTFDTDLNGKGVEGCTLPSGRPDSAISLPPTTALPARSRMAS</sequence>
<reference evidence="1 2" key="1">
    <citation type="submission" date="2019-01" db="EMBL/GenBank/DDBJ databases">
        <title>Pseudolysobacter antarctica gen. nov., sp. nov., isolated from Fildes Peninsula, Antarctica.</title>
        <authorList>
            <person name="Wei Z."/>
            <person name="Peng F."/>
        </authorList>
    </citation>
    <scope>NUCLEOTIDE SEQUENCE [LARGE SCALE GENOMIC DNA]</scope>
    <source>
        <strain evidence="1 2">AQ6-296</strain>
        <plasmid evidence="1 2">unnamed1</plasmid>
    </source>
</reference>
<dbReference type="KEGG" id="xbc:ELE36_00010"/>
<name>A0A411HEG9_9GAMM</name>
<accession>A0A411HEG9</accession>
<organism evidence="1 2">
    <name type="scientific">Pseudolysobacter antarcticus</name>
    <dbReference type="NCBI Taxonomy" id="2511995"/>
    <lineage>
        <taxon>Bacteria</taxon>
        <taxon>Pseudomonadati</taxon>
        <taxon>Pseudomonadota</taxon>
        <taxon>Gammaproteobacteria</taxon>
        <taxon>Lysobacterales</taxon>
        <taxon>Rhodanobacteraceae</taxon>
        <taxon>Pseudolysobacter</taxon>
    </lineage>
</organism>
<dbReference type="AlphaFoldDB" id="A0A411HEG9"/>
<evidence type="ECO:0000313" key="1">
    <source>
        <dbReference type="EMBL" id="QBB68885.1"/>
    </source>
</evidence>
<protein>
    <submittedName>
        <fullName evidence="1">Uncharacterized protein</fullName>
    </submittedName>
</protein>
<evidence type="ECO:0000313" key="2">
    <source>
        <dbReference type="Proteomes" id="UP000291562"/>
    </source>
</evidence>
<dbReference type="Proteomes" id="UP000291562">
    <property type="component" value="Plasmid unnamed1"/>
</dbReference>
<keyword evidence="2" id="KW-1185">Reference proteome</keyword>
<geneLocation type="plasmid" evidence="1">
    <name>unnamed1</name>
</geneLocation>
<keyword evidence="1" id="KW-0614">Plasmid</keyword>
<dbReference type="EMBL" id="CP035703">
    <property type="protein sequence ID" value="QBB68885.1"/>
    <property type="molecule type" value="Genomic_DNA"/>
</dbReference>
<proteinExistence type="predicted"/>